<reference evidence="2" key="1">
    <citation type="submission" date="2025-08" db="UniProtKB">
        <authorList>
            <consortium name="RefSeq"/>
        </authorList>
    </citation>
    <scope>IDENTIFICATION</scope>
    <source>
        <tissue evidence="2">Seedling</tissue>
    </source>
</reference>
<dbReference type="CDD" id="cd09272">
    <property type="entry name" value="RNase_HI_RT_Ty1"/>
    <property type="match status" value="1"/>
</dbReference>
<dbReference type="GeneID" id="132805105"/>
<keyword evidence="1" id="KW-1185">Reference proteome</keyword>
<gene>
    <name evidence="2" type="primary">LOC132805105</name>
</gene>
<sequence length="231" mass="25794">MTDELKMIEKNKTWELVNRPTYKPIIGVKTKLNLDGSIQKNKTRFHIATSFPWNGSNTTSSSIFVHQKKYASTLLNKFGLTNCNPVLTPLVTNEKLSKEDGNGATDEEMYRKVVGSLLYLTATRPDIMFTASLLARFMHCPTKKHLGTAKRVLRYVKSTLDYGIEYIKGKQIVLVGYFDSDWSGFMDDMKSTSGYAFSFGSGVFSWASVKQNCVALSTAEAEYISASEATA</sequence>
<evidence type="ECO:0000313" key="1">
    <source>
        <dbReference type="Proteomes" id="UP001652623"/>
    </source>
</evidence>
<evidence type="ECO:0000313" key="2">
    <source>
        <dbReference type="RefSeq" id="XP_060675877.1"/>
    </source>
</evidence>
<accession>A0ABM4AGM3</accession>
<name>A0ABM4AGM3_ZIZJJ</name>
<dbReference type="PANTHER" id="PTHR11439:SF502">
    <property type="entry name" value="SECRETED RXLR EFFECTOR PROTEIN 161-LIKE"/>
    <property type="match status" value="1"/>
</dbReference>
<organism evidence="1 2">
    <name type="scientific">Ziziphus jujuba</name>
    <name type="common">Chinese jujube</name>
    <name type="synonym">Ziziphus sativa</name>
    <dbReference type="NCBI Taxonomy" id="326968"/>
    <lineage>
        <taxon>Eukaryota</taxon>
        <taxon>Viridiplantae</taxon>
        <taxon>Streptophyta</taxon>
        <taxon>Embryophyta</taxon>
        <taxon>Tracheophyta</taxon>
        <taxon>Spermatophyta</taxon>
        <taxon>Magnoliopsida</taxon>
        <taxon>eudicotyledons</taxon>
        <taxon>Gunneridae</taxon>
        <taxon>Pentapetalae</taxon>
        <taxon>rosids</taxon>
        <taxon>fabids</taxon>
        <taxon>Rosales</taxon>
        <taxon>Rhamnaceae</taxon>
        <taxon>Paliureae</taxon>
        <taxon>Ziziphus</taxon>
    </lineage>
</organism>
<proteinExistence type="predicted"/>
<dbReference type="PANTHER" id="PTHR11439">
    <property type="entry name" value="GAG-POL-RELATED RETROTRANSPOSON"/>
    <property type="match status" value="1"/>
</dbReference>
<protein>
    <submittedName>
        <fullName evidence="2">Secreted RxLR effector protein 161-like</fullName>
    </submittedName>
</protein>
<dbReference type="Proteomes" id="UP001652623">
    <property type="component" value="Chromosome 8"/>
</dbReference>
<dbReference type="RefSeq" id="XP_060675877.1">
    <property type="nucleotide sequence ID" value="XM_060819894.1"/>
</dbReference>